<dbReference type="GO" id="GO:0005765">
    <property type="term" value="C:lysosomal membrane"/>
    <property type="evidence" value="ECO:0007669"/>
    <property type="project" value="InterPro"/>
</dbReference>
<evidence type="ECO:0000256" key="7">
    <source>
        <dbReference type="SAM" id="SignalP"/>
    </source>
</evidence>
<feature type="transmembrane region" description="Helical" evidence="6">
    <location>
        <begin position="94"/>
        <end position="116"/>
    </location>
</feature>
<dbReference type="KEGG" id="lgi:LOTGIDRAFT_183671"/>
<proteinExistence type="inferred from homology"/>
<dbReference type="EMBL" id="KB202953">
    <property type="protein sequence ID" value="ESO87238.1"/>
    <property type="molecule type" value="Genomic_DNA"/>
</dbReference>
<evidence type="ECO:0008006" key="10">
    <source>
        <dbReference type="Google" id="ProtNLM"/>
    </source>
</evidence>
<protein>
    <recommendedName>
        <fullName evidence="10">Transmembrane protein 9</fullName>
    </recommendedName>
</protein>
<evidence type="ECO:0000313" key="9">
    <source>
        <dbReference type="Proteomes" id="UP000030746"/>
    </source>
</evidence>
<dbReference type="STRING" id="225164.V3Z8J9"/>
<name>V3Z8J9_LOTGI</name>
<evidence type="ECO:0000256" key="3">
    <source>
        <dbReference type="ARBA" id="ARBA00022692"/>
    </source>
</evidence>
<dbReference type="Pfam" id="PF05434">
    <property type="entry name" value="Tmemb_9"/>
    <property type="match status" value="1"/>
</dbReference>
<keyword evidence="4 6" id="KW-1133">Transmembrane helix</keyword>
<dbReference type="InterPro" id="IPR008853">
    <property type="entry name" value="TMEM9/TMEM9B"/>
</dbReference>
<dbReference type="PANTHER" id="PTHR13064">
    <property type="entry name" value="TRANSMEMBRANE PROTEIN 9 FAMILY MEMBER"/>
    <property type="match status" value="1"/>
</dbReference>
<evidence type="ECO:0000256" key="2">
    <source>
        <dbReference type="ARBA" id="ARBA00007264"/>
    </source>
</evidence>
<evidence type="ECO:0000256" key="5">
    <source>
        <dbReference type="ARBA" id="ARBA00023136"/>
    </source>
</evidence>
<dbReference type="OrthoDB" id="10059035at2759"/>
<accession>V3Z8J9</accession>
<comment type="similarity">
    <text evidence="2">Belongs to the TMEM9 family.</text>
</comment>
<dbReference type="GeneID" id="20244557"/>
<keyword evidence="7" id="KW-0732">Signal</keyword>
<dbReference type="RefSeq" id="XP_009062185.1">
    <property type="nucleotide sequence ID" value="XM_009063937.1"/>
</dbReference>
<dbReference type="CTD" id="20244557"/>
<organism evidence="8 9">
    <name type="scientific">Lottia gigantea</name>
    <name type="common">Giant owl limpet</name>
    <dbReference type="NCBI Taxonomy" id="225164"/>
    <lineage>
        <taxon>Eukaryota</taxon>
        <taxon>Metazoa</taxon>
        <taxon>Spiralia</taxon>
        <taxon>Lophotrochozoa</taxon>
        <taxon>Mollusca</taxon>
        <taxon>Gastropoda</taxon>
        <taxon>Patellogastropoda</taxon>
        <taxon>Lottioidea</taxon>
        <taxon>Lottiidae</taxon>
        <taxon>Lottia</taxon>
    </lineage>
</organism>
<evidence type="ECO:0000256" key="6">
    <source>
        <dbReference type="SAM" id="Phobius"/>
    </source>
</evidence>
<gene>
    <name evidence="8" type="ORF">LOTGIDRAFT_183671</name>
</gene>
<evidence type="ECO:0000313" key="8">
    <source>
        <dbReference type="EMBL" id="ESO87238.1"/>
    </source>
</evidence>
<evidence type="ECO:0000256" key="4">
    <source>
        <dbReference type="ARBA" id="ARBA00022989"/>
    </source>
</evidence>
<feature type="chain" id="PRO_5004715946" description="Transmembrane protein 9" evidence="7">
    <location>
        <begin position="26"/>
        <end position="185"/>
    </location>
</feature>
<evidence type="ECO:0000256" key="1">
    <source>
        <dbReference type="ARBA" id="ARBA00004370"/>
    </source>
</evidence>
<feature type="signal peptide" evidence="7">
    <location>
        <begin position="1"/>
        <end position="25"/>
    </location>
</feature>
<dbReference type="AlphaFoldDB" id="V3Z8J9"/>
<dbReference type="HOGENOM" id="CLU_093267_2_0_1"/>
<dbReference type="Proteomes" id="UP000030746">
    <property type="component" value="Unassembled WGS sequence"/>
</dbReference>
<dbReference type="PANTHER" id="PTHR13064:SF6">
    <property type="entry name" value="TRANSMEMBRANE PROTEIN 9"/>
    <property type="match status" value="1"/>
</dbReference>
<dbReference type="OMA" id="DDKRCKC"/>
<reference evidence="8 9" key="1">
    <citation type="journal article" date="2013" name="Nature">
        <title>Insights into bilaterian evolution from three spiralian genomes.</title>
        <authorList>
            <person name="Simakov O."/>
            <person name="Marletaz F."/>
            <person name="Cho S.J."/>
            <person name="Edsinger-Gonzales E."/>
            <person name="Havlak P."/>
            <person name="Hellsten U."/>
            <person name="Kuo D.H."/>
            <person name="Larsson T."/>
            <person name="Lv J."/>
            <person name="Arendt D."/>
            <person name="Savage R."/>
            <person name="Osoegawa K."/>
            <person name="de Jong P."/>
            <person name="Grimwood J."/>
            <person name="Chapman J.A."/>
            <person name="Shapiro H."/>
            <person name="Aerts A."/>
            <person name="Otillar R.P."/>
            <person name="Terry A.Y."/>
            <person name="Boore J.L."/>
            <person name="Grigoriev I.V."/>
            <person name="Lindberg D.R."/>
            <person name="Seaver E.C."/>
            <person name="Weisblat D.A."/>
            <person name="Putnam N.H."/>
            <person name="Rokhsar D.S."/>
        </authorList>
    </citation>
    <scope>NUCLEOTIDE SEQUENCE [LARGE SCALE GENOMIC DNA]</scope>
</reference>
<keyword evidence="9" id="KW-1185">Reference proteome</keyword>
<comment type="subcellular location">
    <subcellularLocation>
        <location evidence="1">Membrane</location>
    </subcellularLocation>
</comment>
<keyword evidence="3 6" id="KW-0812">Transmembrane</keyword>
<sequence>MSTNGLRCVYFIVTFLFVIVPTAWASFEDMRCKCVCPRTSASNSSVTTQAVYISDNFDPNLCSCDYVVSPQNPQVSCARCECKYESRNTTTIKVVVIFIICVVSLLFVYMLFLLCLDPLITHRPTRYVQHADEEDDPQSSYLTSVNRPMQGDRSIINRVTNEQKKWKGTVQEQRRNIYDRHAMLN</sequence>
<keyword evidence="5 6" id="KW-0472">Membrane</keyword>